<evidence type="ECO:0008006" key="3">
    <source>
        <dbReference type="Google" id="ProtNLM"/>
    </source>
</evidence>
<keyword evidence="2" id="KW-1185">Reference proteome</keyword>
<dbReference type="OMA" id="VFLEPRC"/>
<feature type="non-terminal residue" evidence="1">
    <location>
        <position position="1"/>
    </location>
</feature>
<evidence type="ECO:0000313" key="2">
    <source>
        <dbReference type="Proteomes" id="UP000287033"/>
    </source>
</evidence>
<dbReference type="AlphaFoldDB" id="A0A401T8V0"/>
<protein>
    <recommendedName>
        <fullName evidence="3">Fibrinogen C-terminal domain-containing protein</fullName>
    </recommendedName>
</protein>
<feature type="non-terminal residue" evidence="1">
    <location>
        <position position="158"/>
    </location>
</feature>
<gene>
    <name evidence="1" type="ORF">chiPu_0023263</name>
</gene>
<comment type="caution">
    <text evidence="1">The sequence shown here is derived from an EMBL/GenBank/DDBJ whole genome shotgun (WGS) entry which is preliminary data.</text>
</comment>
<dbReference type="Proteomes" id="UP000287033">
    <property type="component" value="Unassembled WGS sequence"/>
</dbReference>
<accession>A0A401T8V0</accession>
<evidence type="ECO:0000313" key="1">
    <source>
        <dbReference type="EMBL" id="GCC39078.1"/>
    </source>
</evidence>
<dbReference type="STRING" id="137246.A0A401T8V0"/>
<dbReference type="EMBL" id="BEZZ01018269">
    <property type="protein sequence ID" value="GCC39078.1"/>
    <property type="molecule type" value="Genomic_DNA"/>
</dbReference>
<proteinExistence type="predicted"/>
<organism evidence="1 2">
    <name type="scientific">Chiloscyllium punctatum</name>
    <name type="common">Brownbanded bambooshark</name>
    <name type="synonym">Hemiscyllium punctatum</name>
    <dbReference type="NCBI Taxonomy" id="137246"/>
    <lineage>
        <taxon>Eukaryota</taxon>
        <taxon>Metazoa</taxon>
        <taxon>Chordata</taxon>
        <taxon>Craniata</taxon>
        <taxon>Vertebrata</taxon>
        <taxon>Chondrichthyes</taxon>
        <taxon>Elasmobranchii</taxon>
        <taxon>Galeomorphii</taxon>
        <taxon>Galeoidea</taxon>
        <taxon>Orectolobiformes</taxon>
        <taxon>Hemiscylliidae</taxon>
        <taxon>Chiloscyllium</taxon>
    </lineage>
</organism>
<name>A0A401T8V0_CHIPU</name>
<dbReference type="OrthoDB" id="9990035at2759"/>
<reference evidence="1 2" key="1">
    <citation type="journal article" date="2018" name="Nat. Ecol. Evol.">
        <title>Shark genomes provide insights into elasmobranch evolution and the origin of vertebrates.</title>
        <authorList>
            <person name="Hara Y"/>
            <person name="Yamaguchi K"/>
            <person name="Onimaru K"/>
            <person name="Kadota M"/>
            <person name="Koyanagi M"/>
            <person name="Keeley SD"/>
            <person name="Tatsumi K"/>
            <person name="Tanaka K"/>
            <person name="Motone F"/>
            <person name="Kageyama Y"/>
            <person name="Nozu R"/>
            <person name="Adachi N"/>
            <person name="Nishimura O"/>
            <person name="Nakagawa R"/>
            <person name="Tanegashima C"/>
            <person name="Kiyatake I"/>
            <person name="Matsumoto R"/>
            <person name="Murakumo K"/>
            <person name="Nishida K"/>
            <person name="Terakita A"/>
            <person name="Kuratani S"/>
            <person name="Sato K"/>
            <person name="Hyodo S Kuraku.S."/>
        </authorList>
    </citation>
    <scope>NUCLEOTIDE SEQUENCE [LARGE SCALE GENOMIC DNA]</scope>
</reference>
<sequence length="158" mass="17373">KLSCGYTLCLVLLFLAVLLAVAVTGALLFLNQYHHTADTRPLISTNQDKMQALVTIDQADSSRINIFIDPNCPDYRGDLAQLEALHSSLLTAVLGHRDELKASEGQDRALLVSVADQVSRLMTRTAQLRQDCEALRRGQAGLSQELSLLQSEQGRLIE</sequence>